<gene>
    <name evidence="4" type="ORF">AMK59_4536</name>
</gene>
<proteinExistence type="predicted"/>
<dbReference type="GO" id="GO:0000027">
    <property type="term" value="P:ribosomal large subunit assembly"/>
    <property type="evidence" value="ECO:0007669"/>
    <property type="project" value="TreeGrafter"/>
</dbReference>
<feature type="coiled-coil region" evidence="1">
    <location>
        <begin position="304"/>
        <end position="345"/>
    </location>
</feature>
<feature type="region of interest" description="Disordered" evidence="2">
    <location>
        <begin position="387"/>
        <end position="406"/>
    </location>
</feature>
<evidence type="ECO:0000259" key="3">
    <source>
        <dbReference type="PROSITE" id="PS50833"/>
    </source>
</evidence>
<evidence type="ECO:0000256" key="1">
    <source>
        <dbReference type="SAM" id="Coils"/>
    </source>
</evidence>
<dbReference type="PANTHER" id="PTHR12661">
    <property type="entry name" value="PETER PAN-RELATED"/>
    <property type="match status" value="1"/>
</dbReference>
<dbReference type="InterPro" id="IPR045112">
    <property type="entry name" value="PPAN-like"/>
</dbReference>
<dbReference type="GO" id="GO:0019843">
    <property type="term" value="F:rRNA binding"/>
    <property type="evidence" value="ECO:0007669"/>
    <property type="project" value="InterPro"/>
</dbReference>
<name>A0A0T6B8K1_9SCAR</name>
<evidence type="ECO:0000313" key="4">
    <source>
        <dbReference type="EMBL" id="KRT83663.1"/>
    </source>
</evidence>
<feature type="region of interest" description="Disordered" evidence="2">
    <location>
        <begin position="419"/>
        <end position="445"/>
    </location>
</feature>
<sequence>MGKRKKGRKGRCVRKNTNVHTESEELVQAPHSFVIHRGISGGYVEELTKDFRNVMEPFTASSLKERQKNTIKDFVSIAGLLHVSHLCIFSRTEIGIYLKITRLPRGPTLTFRVNEFSLAKDVVSSLKKQVVIEEAFKHSSLIVLNSFSGEGMQMKLMASIFQNMFPTINLTNIDLNTIRRCVLLNYNPVSKLIDFRHYNIKVAPVGISKGVKKVVQGKVPDLSKCNDIDEFFTKSGLLSGSEMEDDPNSHVTLSQKIITRGNVEQGKSAIRLTELGPRLTLQLLKIEKGLLDGEVLYHDLIFKTEEEKEEIHKKHELKRKLKEKRKQIQDENKKKKVEIKQGLKEKSLKGILKNGTETDRLLKMTAQEAPIEEQDNDVEYYRQEVGEEPDKDLFTNSQTGTKRPAKTYHNYKNKKVKLNNSKQTERGENITGRAFRIQNKRTSQK</sequence>
<dbReference type="PROSITE" id="PS50833">
    <property type="entry name" value="BRIX"/>
    <property type="match status" value="1"/>
</dbReference>
<evidence type="ECO:0000313" key="5">
    <source>
        <dbReference type="Proteomes" id="UP000051574"/>
    </source>
</evidence>
<dbReference type="SMART" id="SM00879">
    <property type="entry name" value="Brix"/>
    <property type="match status" value="1"/>
</dbReference>
<reference evidence="4 5" key="1">
    <citation type="submission" date="2015-09" db="EMBL/GenBank/DDBJ databases">
        <title>Draft genome of the scarab beetle Oryctes borbonicus.</title>
        <authorList>
            <person name="Meyer J.M."/>
            <person name="Markov G.V."/>
            <person name="Baskaran P."/>
            <person name="Herrmann M."/>
            <person name="Sommer R.J."/>
            <person name="Roedelsperger C."/>
        </authorList>
    </citation>
    <scope>NUCLEOTIDE SEQUENCE [LARGE SCALE GENOMIC DNA]</scope>
    <source>
        <strain evidence="4">OB123</strain>
        <tissue evidence="4">Whole animal</tissue>
    </source>
</reference>
<feature type="non-terminal residue" evidence="4">
    <location>
        <position position="445"/>
    </location>
</feature>
<dbReference type="GO" id="GO:0006364">
    <property type="term" value="P:rRNA processing"/>
    <property type="evidence" value="ECO:0007669"/>
    <property type="project" value="InterPro"/>
</dbReference>
<dbReference type="OrthoDB" id="10261452at2759"/>
<protein>
    <recommendedName>
        <fullName evidence="3">Brix domain-containing protein</fullName>
    </recommendedName>
</protein>
<dbReference type="Pfam" id="PF04427">
    <property type="entry name" value="Brix"/>
    <property type="match status" value="1"/>
</dbReference>
<dbReference type="InterPro" id="IPR007109">
    <property type="entry name" value="Brix"/>
</dbReference>
<keyword evidence="5" id="KW-1185">Reference proteome</keyword>
<feature type="domain" description="Brix" evidence="3">
    <location>
        <begin position="30"/>
        <end position="292"/>
    </location>
</feature>
<comment type="caution">
    <text evidence="4">The sequence shown here is derived from an EMBL/GenBank/DDBJ whole genome shotgun (WGS) entry which is preliminary data.</text>
</comment>
<dbReference type="Proteomes" id="UP000051574">
    <property type="component" value="Unassembled WGS sequence"/>
</dbReference>
<organism evidence="4 5">
    <name type="scientific">Oryctes borbonicus</name>
    <dbReference type="NCBI Taxonomy" id="1629725"/>
    <lineage>
        <taxon>Eukaryota</taxon>
        <taxon>Metazoa</taxon>
        <taxon>Ecdysozoa</taxon>
        <taxon>Arthropoda</taxon>
        <taxon>Hexapoda</taxon>
        <taxon>Insecta</taxon>
        <taxon>Pterygota</taxon>
        <taxon>Neoptera</taxon>
        <taxon>Endopterygota</taxon>
        <taxon>Coleoptera</taxon>
        <taxon>Polyphaga</taxon>
        <taxon>Scarabaeiformia</taxon>
        <taxon>Scarabaeidae</taxon>
        <taxon>Dynastinae</taxon>
        <taxon>Oryctes</taxon>
    </lineage>
</organism>
<dbReference type="PANTHER" id="PTHR12661:SF5">
    <property type="entry name" value="SUPPRESSOR OF SWI4 1 HOMOLOG"/>
    <property type="match status" value="1"/>
</dbReference>
<evidence type="ECO:0000256" key="2">
    <source>
        <dbReference type="SAM" id="MobiDB-lite"/>
    </source>
</evidence>
<accession>A0A0T6B8K1</accession>
<dbReference type="GO" id="GO:0030687">
    <property type="term" value="C:preribosome, large subunit precursor"/>
    <property type="evidence" value="ECO:0007669"/>
    <property type="project" value="TreeGrafter"/>
</dbReference>
<dbReference type="EMBL" id="LJIG01009146">
    <property type="protein sequence ID" value="KRT83663.1"/>
    <property type="molecule type" value="Genomic_DNA"/>
</dbReference>
<dbReference type="AlphaFoldDB" id="A0A0T6B8K1"/>
<keyword evidence="1" id="KW-0175">Coiled coil</keyword>